<gene>
    <name evidence="9" type="primary">mcrG</name>
    <name evidence="9" type="ORF">EF806_00800</name>
</gene>
<evidence type="ECO:0000256" key="7">
    <source>
        <dbReference type="ARBA" id="ARBA00047772"/>
    </source>
</evidence>
<dbReference type="AlphaFoldDB" id="A0A520KTQ5"/>
<comment type="caution">
    <text evidence="9">The sequence shown here is derived from an EMBL/GenBank/DDBJ whole genome shotgun (WGS) entry which is preliminary data.</text>
</comment>
<evidence type="ECO:0000256" key="8">
    <source>
        <dbReference type="PIRNR" id="PIRNR000264"/>
    </source>
</evidence>
<dbReference type="NCBIfam" id="TIGR03259">
    <property type="entry name" value="met_CoM_red_gam"/>
    <property type="match status" value="1"/>
</dbReference>
<organism evidence="9 10">
    <name type="scientific">Methanoliparum thermophilum</name>
    <dbReference type="NCBI Taxonomy" id="2491083"/>
    <lineage>
        <taxon>Archaea</taxon>
        <taxon>Methanobacteriati</taxon>
        <taxon>Methanobacteriota</taxon>
        <taxon>Candidatus Methanoliparia</taxon>
        <taxon>Candidatus Methanoliparales</taxon>
        <taxon>Candidatus Methanoliparaceae</taxon>
        <taxon>Candidatus Methanoliparum</taxon>
    </lineage>
</organism>
<comment type="cofactor">
    <cofactor evidence="1">
        <name>coenzyme F430</name>
        <dbReference type="ChEBI" id="CHEBI:60540"/>
    </cofactor>
</comment>
<dbReference type="UniPathway" id="UPA00646">
    <property type="reaction ID" value="UER00699"/>
</dbReference>
<reference evidence="9 10" key="1">
    <citation type="journal article" date="2019" name="Nat. Microbiol.">
        <title>Wide diversity of methane and short-chain alkane metabolisms in uncultured archaea.</title>
        <authorList>
            <person name="Borrel G."/>
            <person name="Adam P.S."/>
            <person name="McKay L.J."/>
            <person name="Chen L.X."/>
            <person name="Sierra-Garcia I.N."/>
            <person name="Sieber C.M."/>
            <person name="Letourneur Q."/>
            <person name="Ghozlane A."/>
            <person name="Andersen G.L."/>
            <person name="Li W.J."/>
            <person name="Hallam S.J."/>
            <person name="Muyzer G."/>
            <person name="de Oliveira V.M."/>
            <person name="Inskeep W.P."/>
            <person name="Banfield J.F."/>
            <person name="Gribaldo S."/>
        </authorList>
    </citation>
    <scope>NUCLEOTIDE SEQUENCE [LARGE SCALE GENOMIC DNA]</scope>
    <source>
        <strain evidence="9">NM1a</strain>
    </source>
</reference>
<dbReference type="InterPro" id="IPR036994">
    <property type="entry name" value="Me_CoM_Rdtase_gsu_sf"/>
</dbReference>
<proteinExistence type="inferred from homology"/>
<dbReference type="Gene3D" id="3.90.320.20">
    <property type="entry name" value="Methyl-coenzyme M reductase, gamma subunit"/>
    <property type="match status" value="1"/>
</dbReference>
<keyword evidence="5 8" id="KW-0808">Transferase</keyword>
<evidence type="ECO:0000256" key="2">
    <source>
        <dbReference type="ARBA" id="ARBA00005149"/>
    </source>
</evidence>
<evidence type="ECO:0000256" key="3">
    <source>
        <dbReference type="ARBA" id="ARBA00008740"/>
    </source>
</evidence>
<evidence type="ECO:0000313" key="10">
    <source>
        <dbReference type="Proteomes" id="UP000317158"/>
    </source>
</evidence>
<comment type="subunit">
    <text evidence="4">MCR is a hexamer of two alpha, two beta, and two gamma chains, forming a dimer of heterotrimers.</text>
</comment>
<dbReference type="EC" id="2.8.4.1" evidence="8"/>
<dbReference type="EMBL" id="RXIF01000002">
    <property type="protein sequence ID" value="RZN65462.1"/>
    <property type="molecule type" value="Genomic_DNA"/>
</dbReference>
<comment type="pathway">
    <text evidence="2 8">One-carbon metabolism; methyl-coenzyme M reduction; methane from methyl-coenzyme M: step 1/1.</text>
</comment>
<dbReference type="Pfam" id="PF02240">
    <property type="entry name" value="MCR_gamma"/>
    <property type="match status" value="1"/>
</dbReference>
<comment type="subunit">
    <text evidence="8">Hexamer of two alpha, two beta, and two gamma chains.</text>
</comment>
<evidence type="ECO:0000256" key="4">
    <source>
        <dbReference type="ARBA" id="ARBA00011155"/>
    </source>
</evidence>
<accession>A0A520KTQ5</accession>
<evidence type="ECO:0000313" key="9">
    <source>
        <dbReference type="EMBL" id="RZN65462.1"/>
    </source>
</evidence>
<dbReference type="InterPro" id="IPR009024">
    <property type="entry name" value="Me_CoM_Rdtase_Fd-like_fold"/>
</dbReference>
<comment type="similarity">
    <text evidence="3">Belongs to the methyl-coenzyme M reductase gamma subunit family.</text>
</comment>
<name>A0A520KTQ5_METT2</name>
<dbReference type="SUPFAM" id="SSF55088">
    <property type="entry name" value="Methyl-coenzyme M reductase subunits"/>
    <property type="match status" value="1"/>
</dbReference>
<dbReference type="Proteomes" id="UP000317158">
    <property type="component" value="Unassembled WGS sequence"/>
</dbReference>
<dbReference type="PIRSF" id="PIRSF000264">
    <property type="entry name" value="Meth_CoM_rd_gama"/>
    <property type="match status" value="1"/>
</dbReference>
<keyword evidence="6 8" id="KW-0484">Methanogenesis</keyword>
<dbReference type="GO" id="GO:0015948">
    <property type="term" value="P:methanogenesis"/>
    <property type="evidence" value="ECO:0007669"/>
    <property type="project" value="UniProtKB-UniRule"/>
</dbReference>
<dbReference type="GO" id="GO:0050524">
    <property type="term" value="F:coenzyme-B sulfoethylthiotransferase activity"/>
    <property type="evidence" value="ECO:0007669"/>
    <property type="project" value="UniProtKB-UniRule"/>
</dbReference>
<evidence type="ECO:0000256" key="5">
    <source>
        <dbReference type="ARBA" id="ARBA00022679"/>
    </source>
</evidence>
<evidence type="ECO:0000256" key="6">
    <source>
        <dbReference type="ARBA" id="ARBA00022994"/>
    </source>
</evidence>
<comment type="catalytic activity">
    <reaction evidence="7">
        <text>coenzyme B + methyl-coenzyme M = methane + coenzyme M-coenzyme B heterodisulfide</text>
        <dbReference type="Rhea" id="RHEA:12532"/>
        <dbReference type="ChEBI" id="CHEBI:16183"/>
        <dbReference type="ChEBI" id="CHEBI:58286"/>
        <dbReference type="ChEBI" id="CHEBI:58411"/>
        <dbReference type="ChEBI" id="CHEBI:58596"/>
        <dbReference type="EC" id="2.8.4.1"/>
    </reaction>
    <physiologicalReaction direction="left-to-right" evidence="7">
        <dbReference type="Rhea" id="RHEA:12533"/>
    </physiologicalReaction>
</comment>
<sequence length="254" mass="29229">MVEYKKQYYPGASVVSKNRQKHMDPTKELEKLREVSDEDVVLIMGHKAPGEAYKSVHPPLEEIGEPDCPIRELVKPTDGAKAGDRIRYAQFTDSMYFAPSTPYVRAWMMHYRYRGVDVGTLSGRWIVEARERDVEKIAKDLLETEVYEPALCSMRGATVHGHSLRLLENGLMFDMLRRTELGDDGNVYYVKNQIGEPLDKRISVGKPLSEDERTKRTTIYRKDGSEKETIDKEVLDFIQRIHKSRSMAGFQLNI</sequence>
<protein>
    <recommendedName>
        <fullName evidence="8">Methyl-coenzyme M reductase subunit gamma</fullName>
        <ecNumber evidence="8">2.8.4.1</ecNumber>
    </recommendedName>
</protein>
<dbReference type="InterPro" id="IPR003178">
    <property type="entry name" value="Me_CoM_Rdtase_gsu"/>
</dbReference>
<evidence type="ECO:0000256" key="1">
    <source>
        <dbReference type="ARBA" id="ARBA00001952"/>
    </source>
</evidence>